<gene>
    <name evidence="2" type="ordered locus">Ssol_2827</name>
</gene>
<keyword evidence="1" id="KW-0812">Transmembrane</keyword>
<name>D0KQ01_SACS9</name>
<keyword evidence="1" id="KW-1133">Transmembrane helix</keyword>
<keyword evidence="1" id="KW-0472">Membrane</keyword>
<sequence>MTSRDSLKNYKILFMITLAIIVGGILFKMFIIY</sequence>
<protein>
    <submittedName>
        <fullName evidence="2">Uncharacterized protein</fullName>
    </submittedName>
</protein>
<reference evidence="2" key="1">
    <citation type="submission" date="2009-10" db="EMBL/GenBank/DDBJ databases">
        <title>Complete sequence of Sulfolobus solfataricus 98/2.</title>
        <authorList>
            <consortium name="US DOE Joint Genome Institute"/>
            <person name="Lucas S."/>
            <person name="Copeland A."/>
            <person name="Lapidus A."/>
            <person name="Glavina del Rio T."/>
            <person name="Tice H."/>
            <person name="Bruce D."/>
            <person name="Goodwin L."/>
            <person name="Pitluck S."/>
            <person name="Munk A.C."/>
            <person name="Brettin T."/>
            <person name="Detter J.C."/>
            <person name="Han C."/>
            <person name="Tapia R."/>
            <person name="Larimer F."/>
            <person name="Land M."/>
            <person name="Hauser L."/>
            <person name="Kyrpides N."/>
            <person name="Ovchinnikova G."/>
            <person name="Mead D."/>
        </authorList>
    </citation>
    <scope>NUCLEOTIDE SEQUENCE [LARGE SCALE GENOMIC DNA]</scope>
    <source>
        <strain evidence="2">98/2</strain>
    </source>
</reference>
<proteinExistence type="predicted"/>
<organism evidence="2">
    <name type="scientific">Saccharolobus solfataricus (strain 98/2)</name>
    <name type="common">Sulfolobus solfataricus</name>
    <dbReference type="NCBI Taxonomy" id="555311"/>
    <lineage>
        <taxon>Archaea</taxon>
        <taxon>Thermoproteota</taxon>
        <taxon>Thermoprotei</taxon>
        <taxon>Sulfolobales</taxon>
        <taxon>Sulfolobaceae</taxon>
        <taxon>Saccharolobus</taxon>
    </lineage>
</organism>
<accession>D0KQ01</accession>
<dbReference type="EMBL" id="CP001800">
    <property type="protein sequence ID" value="ACX92905.1"/>
    <property type="molecule type" value="Genomic_DNA"/>
</dbReference>
<evidence type="ECO:0000256" key="1">
    <source>
        <dbReference type="SAM" id="Phobius"/>
    </source>
</evidence>
<feature type="transmembrane region" description="Helical" evidence="1">
    <location>
        <begin position="12"/>
        <end position="32"/>
    </location>
</feature>
<evidence type="ECO:0000313" key="2">
    <source>
        <dbReference type="EMBL" id="ACX92905.1"/>
    </source>
</evidence>
<dbReference type="HOGENOM" id="CLU_3379993_0_0_2"/>
<dbReference type="KEGG" id="sol:Ssol_2827"/>
<dbReference type="AlphaFoldDB" id="D0KQ01"/>